<reference evidence="3 4" key="1">
    <citation type="submission" date="2016-10" db="EMBL/GenBank/DDBJ databases">
        <authorList>
            <person name="Varghese N."/>
            <person name="Submissions S."/>
        </authorList>
    </citation>
    <scope>NUCLEOTIDE SEQUENCE [LARGE SCALE GENOMIC DNA]</scope>
    <source>
        <strain evidence="3 4">DSM 17997</strain>
    </source>
</reference>
<evidence type="ECO:0000256" key="1">
    <source>
        <dbReference type="SAM" id="SignalP"/>
    </source>
</evidence>
<keyword evidence="1" id="KW-0732">Signal</keyword>
<accession>A0A1H3U0J5</accession>
<dbReference type="InterPro" id="IPR025665">
    <property type="entry name" value="Beta-barrel_OMP_2"/>
</dbReference>
<evidence type="ECO:0000313" key="3">
    <source>
        <dbReference type="EMBL" id="SDZ56026.1"/>
    </source>
</evidence>
<dbReference type="Proteomes" id="UP000199663">
    <property type="component" value="Unassembled WGS sequence"/>
</dbReference>
<organism evidence="3 4">
    <name type="scientific">Rhodonellum ikkaensis</name>
    <dbReference type="NCBI Taxonomy" id="336829"/>
    <lineage>
        <taxon>Bacteria</taxon>
        <taxon>Pseudomonadati</taxon>
        <taxon>Bacteroidota</taxon>
        <taxon>Cytophagia</taxon>
        <taxon>Cytophagales</taxon>
        <taxon>Cytophagaceae</taxon>
        <taxon>Rhodonellum</taxon>
    </lineage>
</organism>
<dbReference type="RefSeq" id="WP_019600475.1">
    <property type="nucleotide sequence ID" value="NZ_FNQC01000024.1"/>
</dbReference>
<comment type="caution">
    <text evidence="3">The sequence shown here is derived from an EMBL/GenBank/DDBJ whole genome shotgun (WGS) entry which is preliminary data.</text>
</comment>
<dbReference type="EMBL" id="FNQC01000024">
    <property type="protein sequence ID" value="SDZ56026.1"/>
    <property type="molecule type" value="Genomic_DNA"/>
</dbReference>
<sequence>MKRLTAVLLAYLITFSLFAQEKEKTPIGGRPNIKGDLFIDIGLNTLNNKPDELATSLFPSRTFNISYQLPVKLFGENSGVTFNPGLGLGLDKLAFKEDQNLFNDPLKGPTSSRLLEVKDVYGDEITIGKNNVSLNYVDIPLEFRYHFNKTNYDKGMRIAVGGKIGFLFDSQTKISYTDENELERKIKDKQSYGINPIRYGILTRVGTSGFNVWGYYGLNEVFSKDKGPFNTKTNQINFGLSVALF</sequence>
<keyword evidence="4" id="KW-1185">Reference proteome</keyword>
<evidence type="ECO:0000259" key="2">
    <source>
        <dbReference type="Pfam" id="PF13568"/>
    </source>
</evidence>
<proteinExistence type="predicted"/>
<dbReference type="Pfam" id="PF13568">
    <property type="entry name" value="OMP_b-brl_2"/>
    <property type="match status" value="1"/>
</dbReference>
<name>A0A1H3U0J5_9BACT</name>
<feature type="chain" id="PRO_5047000341" evidence="1">
    <location>
        <begin position="20"/>
        <end position="245"/>
    </location>
</feature>
<gene>
    <name evidence="3" type="ORF">SAMN05444412_12435</name>
</gene>
<evidence type="ECO:0000313" key="4">
    <source>
        <dbReference type="Proteomes" id="UP000199663"/>
    </source>
</evidence>
<feature type="signal peptide" evidence="1">
    <location>
        <begin position="1"/>
        <end position="19"/>
    </location>
</feature>
<protein>
    <submittedName>
        <fullName evidence="3">Outer membrane protein beta-barrel domain-containing protein</fullName>
    </submittedName>
</protein>
<feature type="domain" description="Outer membrane protein beta-barrel" evidence="2">
    <location>
        <begin position="42"/>
        <end position="222"/>
    </location>
</feature>